<protein>
    <recommendedName>
        <fullName evidence="6">S-protein homolog</fullName>
    </recommendedName>
</protein>
<dbReference type="Proteomes" id="UP001497480">
    <property type="component" value="Unassembled WGS sequence"/>
</dbReference>
<evidence type="ECO:0000256" key="3">
    <source>
        <dbReference type="ARBA" id="ARBA00022471"/>
    </source>
</evidence>
<evidence type="ECO:0000313" key="8">
    <source>
        <dbReference type="EMBL" id="CAL0317258.1"/>
    </source>
</evidence>
<keyword evidence="5" id="KW-0732">Signal</keyword>
<dbReference type="PANTHER" id="PTHR31232:SF149">
    <property type="entry name" value="S-PROTEIN HOMOLOG"/>
    <property type="match status" value="1"/>
</dbReference>
<keyword evidence="7" id="KW-0472">Membrane</keyword>
<evidence type="ECO:0000313" key="9">
    <source>
        <dbReference type="Proteomes" id="UP001497480"/>
    </source>
</evidence>
<evidence type="ECO:0000256" key="7">
    <source>
        <dbReference type="SAM" id="Phobius"/>
    </source>
</evidence>
<keyword evidence="3 6" id="KW-0713">Self-incompatibility</keyword>
<dbReference type="GO" id="GO:0060320">
    <property type="term" value="P:rejection of self pollen"/>
    <property type="evidence" value="ECO:0007669"/>
    <property type="project" value="UniProtKB-KW"/>
</dbReference>
<keyword evidence="7" id="KW-1133">Transmembrane helix</keyword>
<name>A0AAV1X7Y2_LUPLU</name>
<dbReference type="PANTHER" id="PTHR31232">
    <property type="match status" value="1"/>
</dbReference>
<organism evidence="8 9">
    <name type="scientific">Lupinus luteus</name>
    <name type="common">European yellow lupine</name>
    <dbReference type="NCBI Taxonomy" id="3873"/>
    <lineage>
        <taxon>Eukaryota</taxon>
        <taxon>Viridiplantae</taxon>
        <taxon>Streptophyta</taxon>
        <taxon>Embryophyta</taxon>
        <taxon>Tracheophyta</taxon>
        <taxon>Spermatophyta</taxon>
        <taxon>Magnoliopsida</taxon>
        <taxon>eudicotyledons</taxon>
        <taxon>Gunneridae</taxon>
        <taxon>Pentapetalae</taxon>
        <taxon>rosids</taxon>
        <taxon>fabids</taxon>
        <taxon>Fabales</taxon>
        <taxon>Fabaceae</taxon>
        <taxon>Papilionoideae</taxon>
        <taxon>50 kb inversion clade</taxon>
        <taxon>genistoids sensu lato</taxon>
        <taxon>core genistoids</taxon>
        <taxon>Genisteae</taxon>
        <taxon>Lupinus</taxon>
    </lineage>
</organism>
<evidence type="ECO:0000256" key="6">
    <source>
        <dbReference type="RuleBase" id="RU367044"/>
    </source>
</evidence>
<keyword evidence="7" id="KW-0812">Transmembrane</keyword>
<comment type="subcellular location">
    <subcellularLocation>
        <location evidence="1 6">Secreted</location>
    </subcellularLocation>
</comment>
<evidence type="ECO:0000256" key="5">
    <source>
        <dbReference type="ARBA" id="ARBA00022729"/>
    </source>
</evidence>
<dbReference type="InterPro" id="IPR010264">
    <property type="entry name" value="Self-incomp_S1"/>
</dbReference>
<feature type="transmembrane region" description="Helical" evidence="7">
    <location>
        <begin position="23"/>
        <end position="46"/>
    </location>
</feature>
<keyword evidence="4 6" id="KW-0964">Secreted</keyword>
<evidence type="ECO:0000256" key="1">
    <source>
        <dbReference type="ARBA" id="ARBA00004613"/>
    </source>
</evidence>
<keyword evidence="9" id="KW-1185">Reference proteome</keyword>
<reference evidence="8 9" key="1">
    <citation type="submission" date="2024-03" db="EMBL/GenBank/DDBJ databases">
        <authorList>
            <person name="Martinez-Hernandez J."/>
        </authorList>
    </citation>
    <scope>NUCLEOTIDE SEQUENCE [LARGE SCALE GENOMIC DNA]</scope>
</reference>
<proteinExistence type="inferred from homology"/>
<evidence type="ECO:0000256" key="4">
    <source>
        <dbReference type="ARBA" id="ARBA00022525"/>
    </source>
</evidence>
<gene>
    <name evidence="8" type="ORF">LLUT_LOCUS18318</name>
</gene>
<comment type="similarity">
    <text evidence="2 6">Belongs to the plant self-incompatibility (S1) protein family.</text>
</comment>
<dbReference type="GO" id="GO:0005576">
    <property type="term" value="C:extracellular region"/>
    <property type="evidence" value="ECO:0007669"/>
    <property type="project" value="UniProtKB-SubCell"/>
</dbReference>
<evidence type="ECO:0000256" key="2">
    <source>
        <dbReference type="ARBA" id="ARBA00005581"/>
    </source>
</evidence>
<sequence length="152" mass="17810">MFILYQLSNDYHIMATLLENRSVSLLTLLTIFVTLQVMAGVVYGGIFTQTKITIANELTQALTIHCRDKISNDGYHLLQPTAAHRFQFFPNPFAKRSLWYCTFEWTGQSHRFDIYNQKRTKCEDHSCYWLITEHGPCQVIHDYDNPECVPWN</sequence>
<dbReference type="AlphaFoldDB" id="A0AAV1X7Y2"/>
<dbReference type="Pfam" id="PF05938">
    <property type="entry name" value="Self-incomp_S1"/>
    <property type="match status" value="1"/>
</dbReference>
<comment type="caution">
    <text evidence="8">The sequence shown here is derived from an EMBL/GenBank/DDBJ whole genome shotgun (WGS) entry which is preliminary data.</text>
</comment>
<dbReference type="EMBL" id="CAXHTB010000012">
    <property type="protein sequence ID" value="CAL0317258.1"/>
    <property type="molecule type" value="Genomic_DNA"/>
</dbReference>
<accession>A0AAV1X7Y2</accession>